<evidence type="ECO:0000259" key="6">
    <source>
        <dbReference type="PROSITE" id="PS51272"/>
    </source>
</evidence>
<dbReference type="PROSITE" id="PS51272">
    <property type="entry name" value="SLH"/>
    <property type="match status" value="1"/>
</dbReference>
<evidence type="ECO:0000256" key="2">
    <source>
        <dbReference type="ARBA" id="ARBA00022670"/>
    </source>
</evidence>
<dbReference type="InterPro" id="IPR001119">
    <property type="entry name" value="SLH_dom"/>
</dbReference>
<accession>A0A7M2YWZ3</accession>
<dbReference type="Pfam" id="PF00877">
    <property type="entry name" value="NLPC_P60"/>
    <property type="match status" value="1"/>
</dbReference>
<keyword evidence="3" id="KW-0378">Hydrolase</keyword>
<dbReference type="AlphaFoldDB" id="A0A7M2YWZ3"/>
<keyword evidence="2" id="KW-0645">Protease</keyword>
<gene>
    <name evidence="8" type="ORF">Gocc_1475</name>
</gene>
<feature type="chain" id="PRO_5039083877" evidence="5">
    <location>
        <begin position="23"/>
        <end position="361"/>
    </location>
</feature>
<dbReference type="OrthoDB" id="5177647at2"/>
<dbReference type="PANTHER" id="PTHR47053">
    <property type="entry name" value="MUREIN DD-ENDOPEPTIDASE MEPH-RELATED"/>
    <property type="match status" value="1"/>
</dbReference>
<dbReference type="Proteomes" id="UP000254134">
    <property type="component" value="Unassembled WGS sequence"/>
</dbReference>
<evidence type="ECO:0000259" key="7">
    <source>
        <dbReference type="PROSITE" id="PS51935"/>
    </source>
</evidence>
<evidence type="ECO:0000256" key="3">
    <source>
        <dbReference type="ARBA" id="ARBA00022801"/>
    </source>
</evidence>
<dbReference type="PROSITE" id="PS51935">
    <property type="entry name" value="NLPC_P60"/>
    <property type="match status" value="1"/>
</dbReference>
<dbReference type="GO" id="GO:0008234">
    <property type="term" value="F:cysteine-type peptidase activity"/>
    <property type="evidence" value="ECO:0007669"/>
    <property type="project" value="UniProtKB-KW"/>
</dbReference>
<protein>
    <submittedName>
        <fullName evidence="8">NlpC/P60 protein</fullName>
    </submittedName>
</protein>
<comment type="caution">
    <text evidence="8">The sequence shown here is derived from an EMBL/GenBank/DDBJ whole genome shotgun (WGS) entry which is preliminary data.</text>
</comment>
<dbReference type="InterPro" id="IPR051202">
    <property type="entry name" value="Peptidase_C40"/>
</dbReference>
<dbReference type="Gene3D" id="3.90.1720.10">
    <property type="entry name" value="endopeptidase domain like (from Nostoc punctiforme)"/>
    <property type="match status" value="1"/>
</dbReference>
<reference evidence="9" key="2">
    <citation type="journal article" date="2019" name="MicrobiologyOpen">
        <title>High-quality draft genome sequence of Gaiella occulta isolated from a 150 meter deep mineral water borehole and comparison with the genome sequences of other deep-branching lineages of the phylum Actinobacteria.</title>
        <authorList>
            <person name="Severino R."/>
            <person name="Froufe H.J.C."/>
            <person name="Barroso C."/>
            <person name="Albuquerque L."/>
            <person name="Lobo-da-Cunha A."/>
            <person name="da Costa M.S."/>
            <person name="Egas C."/>
        </authorList>
    </citation>
    <scope>NUCLEOTIDE SEQUENCE [LARGE SCALE GENOMIC DNA]</scope>
    <source>
        <strain evidence="9">F2-233</strain>
    </source>
</reference>
<evidence type="ECO:0000313" key="9">
    <source>
        <dbReference type="Proteomes" id="UP000254134"/>
    </source>
</evidence>
<evidence type="ECO:0000256" key="5">
    <source>
        <dbReference type="SAM" id="SignalP"/>
    </source>
</evidence>
<dbReference type="InterPro" id="IPR038765">
    <property type="entry name" value="Papain-like_cys_pep_sf"/>
</dbReference>
<keyword evidence="5" id="KW-0732">Signal</keyword>
<dbReference type="PANTHER" id="PTHR47053:SF1">
    <property type="entry name" value="MUREIN DD-ENDOPEPTIDASE MEPH-RELATED"/>
    <property type="match status" value="1"/>
</dbReference>
<comment type="similarity">
    <text evidence="1">Belongs to the peptidase C40 family.</text>
</comment>
<dbReference type="SUPFAM" id="SSF54001">
    <property type="entry name" value="Cysteine proteinases"/>
    <property type="match status" value="1"/>
</dbReference>
<reference evidence="8 9" key="1">
    <citation type="submission" date="2018-07" db="EMBL/GenBank/DDBJ databases">
        <title>High-quality-draft genome sequence of Gaiella occulta.</title>
        <authorList>
            <person name="Severino R."/>
            <person name="Froufe H.J.C."/>
            <person name="Rainey F.A."/>
            <person name="Barroso C."/>
            <person name="Albuquerque L."/>
            <person name="Lobo-Da-Cunha A."/>
            <person name="Da Costa M.S."/>
            <person name="Egas C."/>
        </authorList>
    </citation>
    <scope>NUCLEOTIDE SEQUENCE [LARGE SCALE GENOMIC DNA]</scope>
    <source>
        <strain evidence="8 9">F2-233</strain>
    </source>
</reference>
<dbReference type="RefSeq" id="WP_114795911.1">
    <property type="nucleotide sequence ID" value="NZ_QQZY01000003.1"/>
</dbReference>
<dbReference type="GO" id="GO:0006508">
    <property type="term" value="P:proteolysis"/>
    <property type="evidence" value="ECO:0007669"/>
    <property type="project" value="UniProtKB-KW"/>
</dbReference>
<evidence type="ECO:0000256" key="1">
    <source>
        <dbReference type="ARBA" id="ARBA00007074"/>
    </source>
</evidence>
<evidence type="ECO:0000256" key="4">
    <source>
        <dbReference type="ARBA" id="ARBA00022807"/>
    </source>
</evidence>
<feature type="domain" description="NlpC/P60" evidence="7">
    <location>
        <begin position="200"/>
        <end position="354"/>
    </location>
</feature>
<keyword evidence="4" id="KW-0788">Thiol protease</keyword>
<sequence length="361" mass="38001">MRRALLAALAVVAAALAAPALAAQPPVPAVPGPPAVPAVSSWADAQIATVTAAGLLGGDPDPAAFRPTDPLTRGELYDALTALGRQAKAPADPSLPVTMRELDAQIVAALGLLPAAGRFRVAARDAGIAPTSMLGTETVARLLGLRVDHPADQDDLELLPTQPATRAEAAYSLARVLALSDGQTAWVDQLSQTFVLPQLNDWQRSVLTRALRFVGYPYVWAGTSERRQKLWSATAPGGWVTAPGGFDCSGFVWRVYKAEPFAGAPVLAGVIRGRTTYVMSAEVAPAQRIAMDALEPGDLIFFGDKGPRSTPAQIGHMGIYVGGGWFVHSSSRGVSLDPLQGWYAKRFAWARRPLAEAGLTV</sequence>
<feature type="signal peptide" evidence="5">
    <location>
        <begin position="1"/>
        <end position="22"/>
    </location>
</feature>
<dbReference type="InterPro" id="IPR000064">
    <property type="entry name" value="NLP_P60_dom"/>
</dbReference>
<evidence type="ECO:0000313" key="8">
    <source>
        <dbReference type="EMBL" id="RDI74586.1"/>
    </source>
</evidence>
<proteinExistence type="inferred from homology"/>
<dbReference type="Pfam" id="PF00395">
    <property type="entry name" value="SLH"/>
    <property type="match status" value="1"/>
</dbReference>
<dbReference type="EMBL" id="QQZY01000003">
    <property type="protein sequence ID" value="RDI74586.1"/>
    <property type="molecule type" value="Genomic_DNA"/>
</dbReference>
<organism evidence="8 9">
    <name type="scientific">Gaiella occulta</name>
    <dbReference type="NCBI Taxonomy" id="1002870"/>
    <lineage>
        <taxon>Bacteria</taxon>
        <taxon>Bacillati</taxon>
        <taxon>Actinomycetota</taxon>
        <taxon>Thermoleophilia</taxon>
        <taxon>Gaiellales</taxon>
        <taxon>Gaiellaceae</taxon>
        <taxon>Gaiella</taxon>
    </lineage>
</organism>
<feature type="domain" description="SLH" evidence="6">
    <location>
        <begin position="30"/>
        <end position="94"/>
    </location>
</feature>
<name>A0A7M2YWZ3_9ACTN</name>
<keyword evidence="9" id="KW-1185">Reference proteome</keyword>